<evidence type="ECO:0000313" key="1">
    <source>
        <dbReference type="EMBL" id="KAF7801901.1"/>
    </source>
</evidence>
<dbReference type="AlphaFoldDB" id="A0A834SEG1"/>
<proteinExistence type="predicted"/>
<dbReference type="EMBL" id="JAAIUW010000013">
    <property type="protein sequence ID" value="KAF7801901.1"/>
    <property type="molecule type" value="Genomic_DNA"/>
</dbReference>
<accession>A0A834SEG1</accession>
<dbReference type="Proteomes" id="UP000634136">
    <property type="component" value="Unassembled WGS sequence"/>
</dbReference>
<name>A0A834SEG1_9FABA</name>
<sequence length="55" mass="6050">MRGIAGDIWYLEECARHHQRKAIAEVVTSKLSGCDPKPLIPGIEHDASDDVMTTS</sequence>
<evidence type="ECO:0000313" key="2">
    <source>
        <dbReference type="Proteomes" id="UP000634136"/>
    </source>
</evidence>
<organism evidence="1 2">
    <name type="scientific">Senna tora</name>
    <dbReference type="NCBI Taxonomy" id="362788"/>
    <lineage>
        <taxon>Eukaryota</taxon>
        <taxon>Viridiplantae</taxon>
        <taxon>Streptophyta</taxon>
        <taxon>Embryophyta</taxon>
        <taxon>Tracheophyta</taxon>
        <taxon>Spermatophyta</taxon>
        <taxon>Magnoliopsida</taxon>
        <taxon>eudicotyledons</taxon>
        <taxon>Gunneridae</taxon>
        <taxon>Pentapetalae</taxon>
        <taxon>rosids</taxon>
        <taxon>fabids</taxon>
        <taxon>Fabales</taxon>
        <taxon>Fabaceae</taxon>
        <taxon>Caesalpinioideae</taxon>
        <taxon>Cassia clade</taxon>
        <taxon>Senna</taxon>
    </lineage>
</organism>
<reference evidence="1" key="1">
    <citation type="submission" date="2020-09" db="EMBL/GenBank/DDBJ databases">
        <title>Genome-Enabled Discovery of Anthraquinone Biosynthesis in Senna tora.</title>
        <authorList>
            <person name="Kang S.-H."/>
            <person name="Pandey R.P."/>
            <person name="Lee C.-M."/>
            <person name="Sim J.-S."/>
            <person name="Jeong J.-T."/>
            <person name="Choi B.-S."/>
            <person name="Jung M."/>
            <person name="Ginzburg D."/>
            <person name="Zhao K."/>
            <person name="Won S.Y."/>
            <person name="Oh T.-J."/>
            <person name="Yu Y."/>
            <person name="Kim N.-H."/>
            <person name="Lee O.R."/>
            <person name="Lee T.-H."/>
            <person name="Bashyal P."/>
            <person name="Kim T.-S."/>
            <person name="Lee W.-H."/>
            <person name="Kawkins C."/>
            <person name="Kim C.-K."/>
            <person name="Kim J.S."/>
            <person name="Ahn B.O."/>
            <person name="Rhee S.Y."/>
            <person name="Sohng J.K."/>
        </authorList>
    </citation>
    <scope>NUCLEOTIDE SEQUENCE</scope>
    <source>
        <tissue evidence="1">Leaf</tissue>
    </source>
</reference>
<comment type="caution">
    <text evidence="1">The sequence shown here is derived from an EMBL/GenBank/DDBJ whole genome shotgun (WGS) entry which is preliminary data.</text>
</comment>
<keyword evidence="2" id="KW-1185">Reference proteome</keyword>
<gene>
    <name evidence="1" type="ORF">G2W53_041012</name>
</gene>
<protein>
    <submittedName>
        <fullName evidence="1">Uncharacterized protein</fullName>
    </submittedName>
</protein>